<dbReference type="InterPro" id="IPR000644">
    <property type="entry name" value="CBS_dom"/>
</dbReference>
<evidence type="ECO:0000259" key="2">
    <source>
        <dbReference type="PROSITE" id="PS51371"/>
    </source>
</evidence>
<name>A0A964BUD2_9CYAN</name>
<keyword evidence="1" id="KW-0129">CBS domain</keyword>
<accession>A0A964BUD2</accession>
<dbReference type="SUPFAM" id="SSF54631">
    <property type="entry name" value="CBS-domain pair"/>
    <property type="match status" value="1"/>
</dbReference>
<gene>
    <name evidence="3" type="ORF">I4641_15485</name>
</gene>
<dbReference type="InterPro" id="IPR046342">
    <property type="entry name" value="CBS_dom_sf"/>
</dbReference>
<dbReference type="Proteomes" id="UP000729733">
    <property type="component" value="Unassembled WGS sequence"/>
</dbReference>
<dbReference type="AlphaFoldDB" id="A0A964BUD2"/>
<evidence type="ECO:0000313" key="3">
    <source>
        <dbReference type="EMBL" id="MCC0178381.1"/>
    </source>
</evidence>
<keyword evidence="4" id="KW-1185">Reference proteome</keyword>
<reference evidence="3" key="1">
    <citation type="journal article" date="2021" name="Antonie Van Leeuwenhoek">
        <title>Draft genome and description of Waterburya agarophytonicola gen. nov. sp. nov. (Pleurocapsales, Cyanobacteria): a seaweed symbiont.</title>
        <authorList>
            <person name="Bonthond G."/>
            <person name="Shalygin S."/>
            <person name="Bayer T."/>
            <person name="Weinberger F."/>
        </authorList>
    </citation>
    <scope>NUCLEOTIDE SEQUENCE</scope>
    <source>
        <strain evidence="3">KI4</strain>
    </source>
</reference>
<comment type="caution">
    <text evidence="3">The sequence shown here is derived from an EMBL/GenBank/DDBJ whole genome shotgun (WGS) entry which is preliminary data.</text>
</comment>
<dbReference type="PROSITE" id="PS51371">
    <property type="entry name" value="CBS"/>
    <property type="match status" value="1"/>
</dbReference>
<evidence type="ECO:0000313" key="4">
    <source>
        <dbReference type="Proteomes" id="UP000729733"/>
    </source>
</evidence>
<dbReference type="Gene3D" id="3.10.580.10">
    <property type="entry name" value="CBS-domain"/>
    <property type="match status" value="1"/>
</dbReference>
<dbReference type="SMART" id="SM00116">
    <property type="entry name" value="CBS"/>
    <property type="match status" value="1"/>
</dbReference>
<proteinExistence type="predicted"/>
<sequence>MPSVSAVMRPFPYFADPETSVSRIINMMDEHQIRHLPIKQGDRLVGIVSERDLRWLGVSVHSPPQKKSNLLRSYCCKLINPGSTKQRRFSSNESGLLPIFVQGKIGRSSR</sequence>
<dbReference type="EMBL" id="JADWDC010000042">
    <property type="protein sequence ID" value="MCC0178381.1"/>
    <property type="molecule type" value="Genomic_DNA"/>
</dbReference>
<protein>
    <submittedName>
        <fullName evidence="3">CBS domain-containing protein</fullName>
    </submittedName>
</protein>
<feature type="domain" description="CBS" evidence="2">
    <location>
        <begin position="8"/>
        <end position="68"/>
    </location>
</feature>
<evidence type="ECO:0000256" key="1">
    <source>
        <dbReference type="PROSITE-ProRule" id="PRU00703"/>
    </source>
</evidence>
<dbReference type="Pfam" id="PF00571">
    <property type="entry name" value="CBS"/>
    <property type="match status" value="1"/>
</dbReference>
<organism evidence="3 4">
    <name type="scientific">Waterburya agarophytonicola KI4</name>
    <dbReference type="NCBI Taxonomy" id="2874699"/>
    <lineage>
        <taxon>Bacteria</taxon>
        <taxon>Bacillati</taxon>
        <taxon>Cyanobacteriota</taxon>
        <taxon>Cyanophyceae</taxon>
        <taxon>Pleurocapsales</taxon>
        <taxon>Hyellaceae</taxon>
        <taxon>Waterburya</taxon>
        <taxon>Waterburya agarophytonicola</taxon>
    </lineage>
</organism>